<evidence type="ECO:0000259" key="9">
    <source>
        <dbReference type="SMART" id="SM01035"/>
    </source>
</evidence>
<dbReference type="PROSITE" id="PS50294">
    <property type="entry name" value="WD_REPEATS_REGION"/>
    <property type="match status" value="1"/>
</dbReference>
<organism evidence="10 11">
    <name type="scientific">Ranatra chinensis</name>
    <dbReference type="NCBI Taxonomy" id="642074"/>
    <lineage>
        <taxon>Eukaryota</taxon>
        <taxon>Metazoa</taxon>
        <taxon>Ecdysozoa</taxon>
        <taxon>Arthropoda</taxon>
        <taxon>Hexapoda</taxon>
        <taxon>Insecta</taxon>
        <taxon>Pterygota</taxon>
        <taxon>Neoptera</taxon>
        <taxon>Paraneoptera</taxon>
        <taxon>Hemiptera</taxon>
        <taxon>Heteroptera</taxon>
        <taxon>Panheteroptera</taxon>
        <taxon>Nepomorpha</taxon>
        <taxon>Nepidae</taxon>
        <taxon>Ranatrinae</taxon>
        <taxon>Ranatra</taxon>
    </lineage>
</organism>
<name>A0ABD0XWI8_9HEMI</name>
<evidence type="ECO:0000256" key="8">
    <source>
        <dbReference type="PROSITE-ProRule" id="PRU00221"/>
    </source>
</evidence>
<dbReference type="GO" id="GO:0000466">
    <property type="term" value="P:maturation of 5.8S rRNA from tricistronic rRNA transcript (SSU-rRNA, 5.8S rRNA, LSU-rRNA)"/>
    <property type="evidence" value="ECO:0007669"/>
    <property type="project" value="UniProtKB-UniRule"/>
</dbReference>
<evidence type="ECO:0000256" key="2">
    <source>
        <dbReference type="ARBA" id="ARBA00022552"/>
    </source>
</evidence>
<dbReference type="PROSITE" id="PS00678">
    <property type="entry name" value="WD_REPEATS_1"/>
    <property type="match status" value="1"/>
</dbReference>
<dbReference type="GO" id="GO:0043021">
    <property type="term" value="F:ribonucleoprotein complex binding"/>
    <property type="evidence" value="ECO:0007669"/>
    <property type="project" value="UniProtKB-UniRule"/>
</dbReference>
<dbReference type="GO" id="GO:0030687">
    <property type="term" value="C:preribosome, large subunit precursor"/>
    <property type="evidence" value="ECO:0007669"/>
    <property type="project" value="UniProtKB-UniRule"/>
</dbReference>
<dbReference type="Pfam" id="PF08145">
    <property type="entry name" value="BOP1NT"/>
    <property type="match status" value="1"/>
</dbReference>
<protein>
    <recommendedName>
        <fullName evidence="7">Ribosome biogenesis protein BOP1 homolog</fullName>
    </recommendedName>
</protein>
<evidence type="ECO:0000256" key="1">
    <source>
        <dbReference type="ARBA" id="ARBA00022517"/>
    </source>
</evidence>
<feature type="domain" description="BOP1 N-terminal" evidence="9">
    <location>
        <begin position="4"/>
        <end position="270"/>
    </location>
</feature>
<dbReference type="PROSITE" id="PS50082">
    <property type="entry name" value="WD_REPEATS_2"/>
    <property type="match status" value="1"/>
</dbReference>
<evidence type="ECO:0000256" key="4">
    <source>
        <dbReference type="ARBA" id="ARBA00022737"/>
    </source>
</evidence>
<dbReference type="InterPro" id="IPR036322">
    <property type="entry name" value="WD40_repeat_dom_sf"/>
</dbReference>
<keyword evidence="4" id="KW-0677">Repeat</keyword>
<evidence type="ECO:0000256" key="3">
    <source>
        <dbReference type="ARBA" id="ARBA00022574"/>
    </source>
</evidence>
<comment type="similarity">
    <text evidence="7">Belongs to the WD repeat BOP1/ERB1 family.</text>
</comment>
<dbReference type="PANTHER" id="PTHR17605">
    <property type="entry name" value="RIBOSOME BIOGENESIS PROTEIN BOP1 BLOCK OF PROLIFERATION 1 PROTEIN"/>
    <property type="match status" value="1"/>
</dbReference>
<comment type="function">
    <text evidence="7">Required for maturation of ribosomal RNAs and formation of the large ribosomal subunit.</text>
</comment>
<keyword evidence="2 7" id="KW-0698">rRNA processing</keyword>
<reference evidence="10 11" key="1">
    <citation type="submission" date="2024-07" db="EMBL/GenBank/DDBJ databases">
        <title>Chromosome-level genome assembly of the water stick insect Ranatra chinensis (Heteroptera: Nepidae).</title>
        <authorList>
            <person name="Liu X."/>
        </authorList>
    </citation>
    <scope>NUCLEOTIDE SEQUENCE [LARGE SCALE GENOMIC DNA]</scope>
    <source>
        <strain evidence="10">Cailab_2021Rc</strain>
        <tissue evidence="10">Muscle</tissue>
    </source>
</reference>
<sequence>MNWYDEYKHIGYDWDGKKIIKADNGDQIDLFLKKMENPDFWRTVRDSQTGQDVVLSGNDVDLIKRFEQCKIPDGTFDEYAPWIEWFTSEVLNMPLRKFPDHKRSFVPSKDEMRKVSKYVHALKMGWMKKRKELKKERKNKNQGPQFYMLWGSDDNAEEMRRIENHIRAPKRPLPDHSESYNPPEEYLFSEKEMKKWNREHKSLGNKKLHFVPQKFTSLREVPAYKRYIRERFLRCLDLYMCPRSIKMRLAIEPEDLVPHLPNPKDLQPFPSEMSIEYTGHLDIVTSLSVDPSGQYLASSSNDSSVKFWEISTGRCVKTVKLDAACSCVAWNPNQSICLVAAVCNKYVMLINPGLNDHLIVSKTDSVFKHPISDVSVPDDVKSAVSWKQSEGTEWENNIRIIIHHFKQVKKVTWHAKGDYFATVMPGGENRSVVVHQLSKRKSQFPFSKCKGLVQSVLFHPTRPLFFVANQRTIRVYDLVKQEMVKKLISNSRWISSMAIHSGGDNLLVGTYDKKVLWFDLDLSTLPYKSLALHNAAVRSVAFHPRYHLFASVSDDRSVIISYGMVYNDLLKNALVVPLKRLSHHGCYDDFSVMDVIYHPTQPWVFTCGADGKIFLYS</sequence>
<dbReference type="InterPro" id="IPR001680">
    <property type="entry name" value="WD40_rpt"/>
</dbReference>
<dbReference type="FunFam" id="2.130.10.10:FF:000061">
    <property type="entry name" value="Ribosome biogenesis protein BOP1 homolog"/>
    <property type="match status" value="1"/>
</dbReference>
<comment type="caution">
    <text evidence="10">The sequence shown here is derived from an EMBL/GenBank/DDBJ whole genome shotgun (WGS) entry which is preliminary data.</text>
</comment>
<dbReference type="SMART" id="SM00320">
    <property type="entry name" value="WD40"/>
    <property type="match status" value="7"/>
</dbReference>
<dbReference type="InterPro" id="IPR015943">
    <property type="entry name" value="WD40/YVTN_repeat-like_dom_sf"/>
</dbReference>
<dbReference type="AlphaFoldDB" id="A0ABD0XWI8"/>
<dbReference type="SUPFAM" id="SSF50978">
    <property type="entry name" value="WD40 repeat-like"/>
    <property type="match status" value="1"/>
</dbReference>
<dbReference type="GO" id="GO:0005730">
    <property type="term" value="C:nucleolus"/>
    <property type="evidence" value="ECO:0007669"/>
    <property type="project" value="UniProtKB-SubCell"/>
</dbReference>
<dbReference type="PANTHER" id="PTHR17605:SF0">
    <property type="entry name" value="RIBOSOME BIOGENESIS PROTEIN BOP1"/>
    <property type="match status" value="1"/>
</dbReference>
<evidence type="ECO:0000313" key="10">
    <source>
        <dbReference type="EMBL" id="KAL1114975.1"/>
    </source>
</evidence>
<dbReference type="InterPro" id="IPR028598">
    <property type="entry name" value="BOP1/Erb1"/>
</dbReference>
<evidence type="ECO:0000256" key="5">
    <source>
        <dbReference type="ARBA" id="ARBA00023242"/>
    </source>
</evidence>
<comment type="subcellular location">
    <subcellularLocation>
        <location evidence="7">Nucleus</location>
        <location evidence="7">Nucleolus</location>
    </subcellularLocation>
    <subcellularLocation>
        <location evidence="7">Nucleus</location>
        <location evidence="7">Nucleoplasm</location>
    </subcellularLocation>
</comment>
<dbReference type="EMBL" id="JBFDAA010000021">
    <property type="protein sequence ID" value="KAL1114975.1"/>
    <property type="molecule type" value="Genomic_DNA"/>
</dbReference>
<dbReference type="InterPro" id="IPR012953">
    <property type="entry name" value="BOP1_N_dom"/>
</dbReference>
<dbReference type="GO" id="GO:0005654">
    <property type="term" value="C:nucleoplasm"/>
    <property type="evidence" value="ECO:0007669"/>
    <property type="project" value="UniProtKB-SubCell"/>
</dbReference>
<dbReference type="HAMAP" id="MF_03027">
    <property type="entry name" value="BOP1"/>
    <property type="match status" value="1"/>
</dbReference>
<dbReference type="Gene3D" id="2.130.10.10">
    <property type="entry name" value="YVTN repeat-like/Quinoprotein amine dehydrogenase"/>
    <property type="match status" value="1"/>
</dbReference>
<accession>A0ABD0XWI8</accession>
<evidence type="ECO:0000256" key="6">
    <source>
        <dbReference type="ARBA" id="ARBA00055102"/>
    </source>
</evidence>
<dbReference type="SMART" id="SM01035">
    <property type="entry name" value="BOP1NT"/>
    <property type="match status" value="1"/>
</dbReference>
<proteinExistence type="inferred from homology"/>
<gene>
    <name evidence="10" type="ORF">AAG570_007798</name>
</gene>
<dbReference type="Pfam" id="PF00400">
    <property type="entry name" value="WD40"/>
    <property type="match status" value="3"/>
</dbReference>
<evidence type="ECO:0000256" key="7">
    <source>
        <dbReference type="HAMAP-Rule" id="MF_03027"/>
    </source>
</evidence>
<comment type="function">
    <text evidence="6">Component of the PeBoW complex, which is required for maturation of 28S and 5.8S ribosomal RNAs and formation of the 60S ribosome.</text>
</comment>
<dbReference type="GO" id="GO:0000463">
    <property type="term" value="P:maturation of LSU-rRNA from tricistronic rRNA transcript (SSU-rRNA, 5.8S rRNA, LSU-rRNA)"/>
    <property type="evidence" value="ECO:0007669"/>
    <property type="project" value="UniProtKB-UniRule"/>
</dbReference>
<keyword evidence="1 7" id="KW-0690">Ribosome biogenesis</keyword>
<dbReference type="InterPro" id="IPR019775">
    <property type="entry name" value="WD40_repeat_CS"/>
</dbReference>
<dbReference type="Proteomes" id="UP001558652">
    <property type="component" value="Unassembled WGS sequence"/>
</dbReference>
<keyword evidence="3 8" id="KW-0853">WD repeat</keyword>
<evidence type="ECO:0000313" key="11">
    <source>
        <dbReference type="Proteomes" id="UP001558652"/>
    </source>
</evidence>
<feature type="repeat" description="WD" evidence="8">
    <location>
        <begin position="277"/>
        <end position="318"/>
    </location>
</feature>
<keyword evidence="11" id="KW-1185">Reference proteome</keyword>
<keyword evidence="5 7" id="KW-0539">Nucleus</keyword>